<name>A0A1T5D5B1_9FLAO</name>
<keyword evidence="3" id="KW-1185">Reference proteome</keyword>
<feature type="transmembrane region" description="Helical" evidence="1">
    <location>
        <begin position="28"/>
        <end position="50"/>
    </location>
</feature>
<reference evidence="2 3" key="1">
    <citation type="submission" date="2017-02" db="EMBL/GenBank/DDBJ databases">
        <authorList>
            <person name="Peterson S.W."/>
        </authorList>
    </citation>
    <scope>NUCLEOTIDE SEQUENCE [LARGE SCALE GENOMIC DNA]</scope>
    <source>
        <strain evidence="2 3">DSM 22323</strain>
    </source>
</reference>
<evidence type="ECO:0000313" key="3">
    <source>
        <dbReference type="Proteomes" id="UP000191112"/>
    </source>
</evidence>
<gene>
    <name evidence="2" type="ORF">SAMN05660477_00637</name>
</gene>
<keyword evidence="1" id="KW-1133">Transmembrane helix</keyword>
<protein>
    <submittedName>
        <fullName evidence="2">Uncharacterized protein</fullName>
    </submittedName>
</protein>
<dbReference type="Proteomes" id="UP000191112">
    <property type="component" value="Unassembled WGS sequence"/>
</dbReference>
<feature type="transmembrane region" description="Helical" evidence="1">
    <location>
        <begin position="62"/>
        <end position="84"/>
    </location>
</feature>
<organism evidence="2 3">
    <name type="scientific">Soonwooa buanensis</name>
    <dbReference type="NCBI Taxonomy" id="619805"/>
    <lineage>
        <taxon>Bacteria</taxon>
        <taxon>Pseudomonadati</taxon>
        <taxon>Bacteroidota</taxon>
        <taxon>Flavobacteriia</taxon>
        <taxon>Flavobacteriales</taxon>
        <taxon>Weeksellaceae</taxon>
        <taxon>Chryseobacterium group</taxon>
        <taxon>Soonwooa</taxon>
    </lineage>
</organism>
<keyword evidence="1" id="KW-0812">Transmembrane</keyword>
<evidence type="ECO:0000256" key="1">
    <source>
        <dbReference type="SAM" id="Phobius"/>
    </source>
</evidence>
<accession>A0A1T5D5B1</accession>
<sequence>MKVILTFLILIAIAVSLQLLVDYLTFGVFLSSFITPSTITLLVFCVFLFSKNNTSEKKIFKLTSIACGAITLVWIILFNLLYYYGKGWNH</sequence>
<dbReference type="AlphaFoldDB" id="A0A1T5D5B1"/>
<evidence type="ECO:0000313" key="2">
    <source>
        <dbReference type="EMBL" id="SKB66807.1"/>
    </source>
</evidence>
<dbReference type="STRING" id="619805.SAMN05660477_00637"/>
<keyword evidence="1" id="KW-0472">Membrane</keyword>
<proteinExistence type="predicted"/>
<dbReference type="EMBL" id="FUYZ01000001">
    <property type="protein sequence ID" value="SKB66807.1"/>
    <property type="molecule type" value="Genomic_DNA"/>
</dbReference>